<accession>A0A7S1HQJ0</accession>
<evidence type="ECO:0000256" key="1">
    <source>
        <dbReference type="SAM" id="MobiDB-lite"/>
    </source>
</evidence>
<sequence length="294" mass="30936">MATMSSSYSLPRDQQKESATHRFKQRASQEFQNLTDRLSAFGEKAKQVLTGNSRPGGQYQNLSESLLSDDANDDANANAINNSATGGGGDYMPVQMSGPGGAGHQSAAVPGMADVPSQAELMVQTTMLAKEAAELLWETIAYSGGKDGEMKGQLKDLAEKADLLASQLRGLIRNHLQQPGGAESILADALEAKDMLDSCLSEYNGPSNNDGNTNGGNTNGGNSNNNGMLEKVDTQDILEAPPLIQLDDQAPPANAQAGAQQLPQSNPPVDPFASFDALTYPQQPPPPSSQHPNA</sequence>
<dbReference type="EMBL" id="HBFZ01001388">
    <property type="protein sequence ID" value="CAD8988141.1"/>
    <property type="molecule type" value="Transcribed_RNA"/>
</dbReference>
<feature type="compositionally biased region" description="Pro residues" evidence="1">
    <location>
        <begin position="282"/>
        <end position="294"/>
    </location>
</feature>
<evidence type="ECO:0000313" key="2">
    <source>
        <dbReference type="EMBL" id="CAD8988141.1"/>
    </source>
</evidence>
<reference evidence="2" key="1">
    <citation type="submission" date="2021-01" db="EMBL/GenBank/DDBJ databases">
        <authorList>
            <person name="Corre E."/>
            <person name="Pelletier E."/>
            <person name="Niang G."/>
            <person name="Scheremetjew M."/>
            <person name="Finn R."/>
            <person name="Kale V."/>
            <person name="Holt S."/>
            <person name="Cochrane G."/>
            <person name="Meng A."/>
            <person name="Brown T."/>
            <person name="Cohen L."/>
        </authorList>
    </citation>
    <scope>NUCLEOTIDE SEQUENCE</scope>
    <source>
        <strain evidence="2">RCC1383</strain>
    </source>
</reference>
<feature type="region of interest" description="Disordered" evidence="1">
    <location>
        <begin position="68"/>
        <end position="90"/>
    </location>
</feature>
<gene>
    <name evidence="2" type="ORF">PCOR1465_LOCUS930</name>
</gene>
<proteinExistence type="predicted"/>
<feature type="region of interest" description="Disordered" evidence="1">
    <location>
        <begin position="248"/>
        <end position="294"/>
    </location>
</feature>
<feature type="compositionally biased region" description="Low complexity" evidence="1">
    <location>
        <begin position="68"/>
        <end position="84"/>
    </location>
</feature>
<dbReference type="AlphaFoldDB" id="A0A7S1HQJ0"/>
<feature type="region of interest" description="Disordered" evidence="1">
    <location>
        <begin position="1"/>
        <end position="30"/>
    </location>
</feature>
<feature type="compositionally biased region" description="Low complexity" evidence="1">
    <location>
        <begin position="249"/>
        <end position="264"/>
    </location>
</feature>
<protein>
    <submittedName>
        <fullName evidence="2">Uncharacterized protein</fullName>
    </submittedName>
</protein>
<name>A0A7S1HQJ0_9EUKA</name>
<organism evidence="2">
    <name type="scientific">Phaeocystis cordata</name>
    <dbReference type="NCBI Taxonomy" id="118079"/>
    <lineage>
        <taxon>Eukaryota</taxon>
        <taxon>Haptista</taxon>
        <taxon>Haptophyta</taxon>
        <taxon>Prymnesiophyceae</taxon>
        <taxon>Phaeocystales</taxon>
        <taxon>Phaeocystaceae</taxon>
        <taxon>Phaeocystis</taxon>
    </lineage>
</organism>
<feature type="region of interest" description="Disordered" evidence="1">
    <location>
        <begin position="201"/>
        <end position="229"/>
    </location>
</feature>